<dbReference type="Gene3D" id="3.40.50.11820">
    <property type="match status" value="1"/>
</dbReference>
<dbReference type="Pfam" id="PF04464">
    <property type="entry name" value="Glyphos_transf"/>
    <property type="match status" value="1"/>
</dbReference>
<dbReference type="InterPro" id="IPR001296">
    <property type="entry name" value="Glyco_trans_1"/>
</dbReference>
<dbReference type="Pfam" id="PF13439">
    <property type="entry name" value="Glyco_transf_4"/>
    <property type="match status" value="1"/>
</dbReference>
<accession>A0ABS2K0J8</accession>
<dbReference type="PANTHER" id="PTHR45947:SF3">
    <property type="entry name" value="SULFOQUINOVOSYL TRANSFERASE SQD2"/>
    <property type="match status" value="1"/>
</dbReference>
<dbReference type="EMBL" id="JADIKE010000029">
    <property type="protein sequence ID" value="MBM7124776.1"/>
    <property type="molecule type" value="Genomic_DNA"/>
</dbReference>
<dbReference type="InterPro" id="IPR050194">
    <property type="entry name" value="Glycosyltransferase_grp1"/>
</dbReference>
<evidence type="ECO:0000256" key="4">
    <source>
        <dbReference type="ARBA" id="ARBA00022679"/>
    </source>
</evidence>
<evidence type="ECO:0000313" key="9">
    <source>
        <dbReference type="EMBL" id="MBM7124776.1"/>
    </source>
</evidence>
<dbReference type="InterPro" id="IPR007554">
    <property type="entry name" value="Glycerophosphate_synth"/>
</dbReference>
<comment type="caution">
    <text evidence="9">The sequence shown here is derived from an EMBL/GenBank/DDBJ whole genome shotgun (WGS) entry which is preliminary data.</text>
</comment>
<gene>
    <name evidence="9" type="ORF">ISP19_05235</name>
</gene>
<dbReference type="Proteomes" id="UP001430149">
    <property type="component" value="Unassembled WGS sequence"/>
</dbReference>
<reference evidence="9" key="1">
    <citation type="submission" date="2020-10" db="EMBL/GenBank/DDBJ databases">
        <title>Phylogeny of dyella-like bacteria.</title>
        <authorList>
            <person name="Fu J."/>
        </authorList>
    </citation>
    <scope>NUCLEOTIDE SEQUENCE</scope>
    <source>
        <strain evidence="9">DHOC52</strain>
    </source>
</reference>
<keyword evidence="4" id="KW-0808">Transferase</keyword>
<evidence type="ECO:0000256" key="3">
    <source>
        <dbReference type="ARBA" id="ARBA00022475"/>
    </source>
</evidence>
<feature type="domain" description="Glycosyl transferase family 1" evidence="7">
    <location>
        <begin position="612"/>
        <end position="763"/>
    </location>
</feature>
<dbReference type="InterPro" id="IPR043149">
    <property type="entry name" value="TagF_N"/>
</dbReference>
<keyword evidence="10" id="KW-1185">Reference proteome</keyword>
<name>A0ABS2K0J8_9GAMM</name>
<dbReference type="PANTHER" id="PTHR45947">
    <property type="entry name" value="SULFOQUINOVOSYL TRANSFERASE SQD2"/>
    <property type="match status" value="1"/>
</dbReference>
<proteinExistence type="inferred from homology"/>
<evidence type="ECO:0000256" key="1">
    <source>
        <dbReference type="ARBA" id="ARBA00004202"/>
    </source>
</evidence>
<sequence>MKTFTFAKANTAKLIRLPLYVLAGLLALVFPRNRQLWVFGRKTGVGEGPLRLLRVAAKEYPQLRLVWIAQEKSHYDEARQLGLEVYQKSSWRAHWLTLRAGVGVVTHGFGDLCRPFVPGMYLVQLWHGSPLKRIHLDAPNAQRTGASGRKGQIGAWLVAQMFKASAALIRCIPATAQIVRSRFKSAWGWRDFGRIRLTGDPRCDVLLEGDPVSRRAEAIQRLADIWDTPALPAKLVLFAPTWRDGEADPTLPHAEVLHALNELLARHNAWLVVRSHPWGVAQEDIGSMERGRIRFLSASMLHDVNRVLNAFDVLITDYSAIAMDYSLLQRPIVFFAPDLEAYQRSRGLYETYDEFTGGEWFADWHGVATKLASILGDEKSATQTAENTGIRLARRYHNHVDANSAHRLLQEIASDLELPQPGQDAPLDILHVTGCLGGVETYLQLLASHNDAKKLKLSFVLPQSCALETYAIAQGAPVNIVPMRRSIAPWSDFKAALALRRIVRHSAPDIVHLHSSKAGLVGRLACLGLGGKLVYTPHAYFFLAKKGLPRCLFMVAERLLDRMARSTTLGTSPSEAQRAMGDVGCPPARVEYILNTVDLERLIERRKGCSGNHVVLVARVSPQKNIPMYLDVVRRLRDASNVPCYLIGVGHYEDDRQQLQRMMREARLTEDDLHVIEWLPRSEVVELLATAGVAVLTSHYESFGYVLAEANGLGVPVVGTDVDGIRDIIRHGQNGYLVPANDAAAMALRIETLLKWREGREAMCVAACDEAARRFDIRQAMPQFESFYLRQARGH</sequence>
<evidence type="ECO:0000256" key="5">
    <source>
        <dbReference type="ARBA" id="ARBA00022944"/>
    </source>
</evidence>
<dbReference type="Pfam" id="PF00534">
    <property type="entry name" value="Glycos_transf_1"/>
    <property type="match status" value="1"/>
</dbReference>
<comment type="subcellular location">
    <subcellularLocation>
        <location evidence="1">Cell membrane</location>
        <topology evidence="1">Peripheral membrane protein</topology>
    </subcellularLocation>
</comment>
<dbReference type="RefSeq" id="WP_204680307.1">
    <property type="nucleotide sequence ID" value="NZ_BSNR01000011.1"/>
</dbReference>
<evidence type="ECO:0000256" key="6">
    <source>
        <dbReference type="ARBA" id="ARBA00023136"/>
    </source>
</evidence>
<organism evidence="9 10">
    <name type="scientific">Dyella flava</name>
    <dbReference type="NCBI Taxonomy" id="1920170"/>
    <lineage>
        <taxon>Bacteria</taxon>
        <taxon>Pseudomonadati</taxon>
        <taxon>Pseudomonadota</taxon>
        <taxon>Gammaproteobacteria</taxon>
        <taxon>Lysobacterales</taxon>
        <taxon>Rhodanobacteraceae</taxon>
        <taxon>Dyella</taxon>
    </lineage>
</organism>
<feature type="domain" description="Glycosyltransferase subfamily 4-like N-terminal" evidence="8">
    <location>
        <begin position="437"/>
        <end position="601"/>
    </location>
</feature>
<evidence type="ECO:0000259" key="7">
    <source>
        <dbReference type="Pfam" id="PF00534"/>
    </source>
</evidence>
<evidence type="ECO:0000256" key="2">
    <source>
        <dbReference type="ARBA" id="ARBA00010488"/>
    </source>
</evidence>
<dbReference type="InterPro" id="IPR043148">
    <property type="entry name" value="TagF_C"/>
</dbReference>
<keyword evidence="6" id="KW-0472">Membrane</keyword>
<keyword evidence="3" id="KW-1003">Cell membrane</keyword>
<evidence type="ECO:0000313" key="10">
    <source>
        <dbReference type="Proteomes" id="UP001430149"/>
    </source>
</evidence>
<evidence type="ECO:0000259" key="8">
    <source>
        <dbReference type="Pfam" id="PF13439"/>
    </source>
</evidence>
<dbReference type="InterPro" id="IPR028098">
    <property type="entry name" value="Glyco_trans_4-like_N"/>
</dbReference>
<dbReference type="Gene3D" id="3.40.50.2000">
    <property type="entry name" value="Glycogen Phosphorylase B"/>
    <property type="match status" value="2"/>
</dbReference>
<dbReference type="Gene3D" id="3.40.50.12580">
    <property type="match status" value="1"/>
</dbReference>
<keyword evidence="5" id="KW-0777">Teichoic acid biosynthesis</keyword>
<dbReference type="SUPFAM" id="SSF53756">
    <property type="entry name" value="UDP-Glycosyltransferase/glycogen phosphorylase"/>
    <property type="match status" value="2"/>
</dbReference>
<comment type="similarity">
    <text evidence="2">Belongs to the CDP-glycerol glycerophosphotransferase family.</text>
</comment>
<protein>
    <submittedName>
        <fullName evidence="9">CDP-glycerol glycerophosphotransferase family protein</fullName>
    </submittedName>
</protein>